<evidence type="ECO:0000256" key="5">
    <source>
        <dbReference type="ARBA" id="ARBA00023139"/>
    </source>
</evidence>
<dbReference type="EMBL" id="UOFR01000010">
    <property type="protein sequence ID" value="VAW91273.1"/>
    <property type="molecule type" value="Genomic_DNA"/>
</dbReference>
<dbReference type="InterPro" id="IPR006665">
    <property type="entry name" value="OmpA-like"/>
</dbReference>
<organism evidence="11">
    <name type="scientific">hydrothermal vent metagenome</name>
    <dbReference type="NCBI Taxonomy" id="652676"/>
    <lineage>
        <taxon>unclassified sequences</taxon>
        <taxon>metagenomes</taxon>
        <taxon>ecological metagenomes</taxon>
    </lineage>
</organism>
<dbReference type="Gene3D" id="3.30.1330.60">
    <property type="entry name" value="OmpA-like domain"/>
    <property type="match status" value="1"/>
</dbReference>
<evidence type="ECO:0000256" key="3">
    <source>
        <dbReference type="ARBA" id="ARBA00022729"/>
    </source>
</evidence>
<dbReference type="PROSITE" id="PS51257">
    <property type="entry name" value="PROKAR_LIPOPROTEIN"/>
    <property type="match status" value="1"/>
</dbReference>
<gene>
    <name evidence="11" type="ORF">MNBD_GAMMA21-300</name>
</gene>
<evidence type="ECO:0000313" key="11">
    <source>
        <dbReference type="EMBL" id="VAW91273.1"/>
    </source>
</evidence>
<dbReference type="Pfam" id="PF00691">
    <property type="entry name" value="OmpA"/>
    <property type="match status" value="1"/>
</dbReference>
<keyword evidence="6" id="KW-0998">Cell outer membrane</keyword>
<evidence type="ECO:0000256" key="1">
    <source>
        <dbReference type="ARBA" id="ARBA00004442"/>
    </source>
</evidence>
<keyword evidence="4" id="KW-0472">Membrane</keyword>
<dbReference type="SUPFAM" id="SSF103088">
    <property type="entry name" value="OmpA-like"/>
    <property type="match status" value="1"/>
</dbReference>
<evidence type="ECO:0000256" key="7">
    <source>
        <dbReference type="ARBA" id="ARBA00023288"/>
    </source>
</evidence>
<evidence type="ECO:0000256" key="6">
    <source>
        <dbReference type="ARBA" id="ARBA00023237"/>
    </source>
</evidence>
<dbReference type="PANTHER" id="PTHR30329">
    <property type="entry name" value="STATOR ELEMENT OF FLAGELLAR MOTOR COMPLEX"/>
    <property type="match status" value="1"/>
</dbReference>
<dbReference type="PROSITE" id="PS01068">
    <property type="entry name" value="OMPA_1"/>
    <property type="match status" value="1"/>
</dbReference>
<evidence type="ECO:0000256" key="2">
    <source>
        <dbReference type="ARBA" id="ARBA00022618"/>
    </source>
</evidence>
<dbReference type="PANTHER" id="PTHR30329:SF21">
    <property type="entry name" value="LIPOPROTEIN YIAD-RELATED"/>
    <property type="match status" value="1"/>
</dbReference>
<evidence type="ECO:0000256" key="9">
    <source>
        <dbReference type="SAM" id="MobiDB-lite"/>
    </source>
</evidence>
<feature type="domain" description="OmpA-like" evidence="10">
    <location>
        <begin position="57"/>
        <end position="173"/>
    </location>
</feature>
<comment type="subcellular location">
    <subcellularLocation>
        <location evidence="1">Cell outer membrane</location>
    </subcellularLocation>
</comment>
<accession>A0A3B0ZT78</accession>
<keyword evidence="2" id="KW-0132">Cell division</keyword>
<evidence type="ECO:0000256" key="4">
    <source>
        <dbReference type="ARBA" id="ARBA00023136"/>
    </source>
</evidence>
<evidence type="ECO:0000259" key="10">
    <source>
        <dbReference type="PROSITE" id="PS51123"/>
    </source>
</evidence>
<dbReference type="InterPro" id="IPR050330">
    <property type="entry name" value="Bact_OuterMem_StrucFunc"/>
</dbReference>
<dbReference type="PRINTS" id="PR01021">
    <property type="entry name" value="OMPADOMAIN"/>
</dbReference>
<dbReference type="HAMAP" id="MF_02204">
    <property type="entry name" value="Pal"/>
    <property type="match status" value="1"/>
</dbReference>
<dbReference type="AlphaFoldDB" id="A0A3B0ZT78"/>
<dbReference type="InterPro" id="IPR014169">
    <property type="entry name" value="Pal_lipo_C"/>
</dbReference>
<protein>
    <submittedName>
        <fullName evidence="11">Tol-Pal system peptidoglycan-associated lipoprotein PAL</fullName>
    </submittedName>
</protein>
<keyword evidence="3" id="KW-0732">Signal</keyword>
<dbReference type="NCBIfam" id="TIGR02802">
    <property type="entry name" value="Pal_lipo"/>
    <property type="match status" value="1"/>
</dbReference>
<dbReference type="InterPro" id="IPR006664">
    <property type="entry name" value="OMP_bac"/>
</dbReference>
<dbReference type="CDD" id="cd07185">
    <property type="entry name" value="OmpA_C-like"/>
    <property type="match status" value="1"/>
</dbReference>
<dbReference type="InterPro" id="IPR036737">
    <property type="entry name" value="OmpA-like_sf"/>
</dbReference>
<evidence type="ECO:0000256" key="8">
    <source>
        <dbReference type="ARBA" id="ARBA00023306"/>
    </source>
</evidence>
<keyword evidence="5" id="KW-0564">Palmitate</keyword>
<dbReference type="PROSITE" id="PS51123">
    <property type="entry name" value="OMPA_2"/>
    <property type="match status" value="1"/>
</dbReference>
<keyword evidence="7 11" id="KW-0449">Lipoprotein</keyword>
<feature type="region of interest" description="Disordered" evidence="9">
    <location>
        <begin position="23"/>
        <end position="60"/>
    </location>
</feature>
<dbReference type="InterPro" id="IPR039001">
    <property type="entry name" value="Pal"/>
</dbReference>
<dbReference type="GO" id="GO:0051301">
    <property type="term" value="P:cell division"/>
    <property type="evidence" value="ECO:0007669"/>
    <property type="project" value="UniProtKB-KW"/>
</dbReference>
<feature type="compositionally biased region" description="Polar residues" evidence="9">
    <location>
        <begin position="46"/>
        <end position="55"/>
    </location>
</feature>
<reference evidence="11" key="1">
    <citation type="submission" date="2018-06" db="EMBL/GenBank/DDBJ databases">
        <authorList>
            <person name="Zhirakovskaya E."/>
        </authorList>
    </citation>
    <scope>NUCLEOTIDE SEQUENCE</scope>
</reference>
<name>A0A3B0ZT78_9ZZZZ</name>
<proteinExistence type="inferred from homology"/>
<dbReference type="InterPro" id="IPR006690">
    <property type="entry name" value="OMPA-like_CS"/>
</dbReference>
<sequence length="173" mass="18754">MVIRNKLLIIGLLASFGVACSSTTEQSSGDAGGQQDASTETRDSAQDQGAINSNPFDDPSNPLSSRVVYFGFDSDSIKPEDRDIIIAHAQYLSSNSGEKVVLEGHADERGTREYNIALGERRANAVKQLMTLQGVASSQIDVVSFGEERPIAIGHDESAWSQNRRVEILYPSH</sequence>
<dbReference type="GO" id="GO:0009279">
    <property type="term" value="C:cell outer membrane"/>
    <property type="evidence" value="ECO:0007669"/>
    <property type="project" value="UniProtKB-SubCell"/>
</dbReference>
<keyword evidence="8" id="KW-0131">Cell cycle</keyword>